<sequence length="228" mass="25894">MIESIAIRLTIWQATTAIVTLLVSLCSLIWTVYSKCEDWKIAKADKTEREQSEGENNASTAEKLEYHRQRVDKLEKELQQALNDNNALKKQWQGSYQRLIQTQANMNARLNIMEKDRRKCNLIKSNDIDPLATKINILEAATKELSGDFDNAIKSAQEEKEEEEKTFQQLRTTISTVKSCQCASKMPPSVVSIGTSTEPDGVKLSRTASSRSSMAKRKLWSSDFRKSE</sequence>
<gene>
    <name evidence="3" type="ORF">FOYG_07603</name>
</gene>
<evidence type="ECO:0000313" key="3">
    <source>
        <dbReference type="EMBL" id="EWY89965.1"/>
    </source>
</evidence>
<dbReference type="OrthoDB" id="10680316at2759"/>
<dbReference type="Proteomes" id="UP000030753">
    <property type="component" value="Unassembled WGS sequence"/>
</dbReference>
<feature type="transmembrane region" description="Helical" evidence="2">
    <location>
        <begin position="12"/>
        <end position="33"/>
    </location>
</feature>
<reference evidence="3 4" key="1">
    <citation type="submission" date="2011-06" db="EMBL/GenBank/DDBJ databases">
        <title>The Genome Sequence of Fusarium oxysporum FOSC 3-a.</title>
        <authorList>
            <consortium name="The Broad Institute Genome Sequencing Platform"/>
            <person name="Ma L.-J."/>
            <person name="Gale L.R."/>
            <person name="Schwartz D.C."/>
            <person name="Zhou S."/>
            <person name="Corby-Kistler H."/>
            <person name="Young S.K."/>
            <person name="Zeng Q."/>
            <person name="Gargeya S."/>
            <person name="Fitzgerald M."/>
            <person name="Haas B."/>
            <person name="Abouelleil A."/>
            <person name="Alvarado L."/>
            <person name="Arachchi H.M."/>
            <person name="Berlin A."/>
            <person name="Brown A."/>
            <person name="Chapman S.B."/>
            <person name="Chen Z."/>
            <person name="Dunbar C."/>
            <person name="Freedman E."/>
            <person name="Gearin G."/>
            <person name="Gellesch M."/>
            <person name="Goldberg J."/>
            <person name="Griggs A."/>
            <person name="Gujja S."/>
            <person name="Heiman D."/>
            <person name="Howarth C."/>
            <person name="Larson L."/>
            <person name="Lui A."/>
            <person name="MacDonald P.J.P."/>
            <person name="Mehta T."/>
            <person name="Montmayeur A."/>
            <person name="Murphy C."/>
            <person name="Neiman D."/>
            <person name="Pearson M."/>
            <person name="Priest M."/>
            <person name="Roberts A."/>
            <person name="Saif S."/>
            <person name="Shea T."/>
            <person name="Shenoy N."/>
            <person name="Sisk P."/>
            <person name="Stolte C."/>
            <person name="Sykes S."/>
            <person name="Wortman J."/>
            <person name="Nusbaum C."/>
            <person name="Birren B."/>
        </authorList>
    </citation>
    <scope>NUCLEOTIDE SEQUENCE [LARGE SCALE GENOMIC DNA]</scope>
    <source>
        <strain evidence="4">FOSC 3-a</strain>
    </source>
</reference>
<proteinExistence type="predicted"/>
<accession>W9I9M0</accession>
<feature type="region of interest" description="Disordered" evidence="1">
    <location>
        <begin position="186"/>
        <end position="228"/>
    </location>
</feature>
<keyword evidence="2" id="KW-1133">Transmembrane helix</keyword>
<dbReference type="EMBL" id="JH717843">
    <property type="protein sequence ID" value="EWY89965.1"/>
    <property type="molecule type" value="Genomic_DNA"/>
</dbReference>
<evidence type="ECO:0000256" key="2">
    <source>
        <dbReference type="SAM" id="Phobius"/>
    </source>
</evidence>
<keyword evidence="2" id="KW-0472">Membrane</keyword>
<keyword evidence="2" id="KW-0812">Transmembrane</keyword>
<feature type="region of interest" description="Disordered" evidence="1">
    <location>
        <begin position="45"/>
        <end position="65"/>
    </location>
</feature>
<organism evidence="3 4">
    <name type="scientific">Fusarium oxysporum NRRL 32931</name>
    <dbReference type="NCBI Taxonomy" id="660029"/>
    <lineage>
        <taxon>Eukaryota</taxon>
        <taxon>Fungi</taxon>
        <taxon>Dikarya</taxon>
        <taxon>Ascomycota</taxon>
        <taxon>Pezizomycotina</taxon>
        <taxon>Sordariomycetes</taxon>
        <taxon>Hypocreomycetidae</taxon>
        <taxon>Hypocreales</taxon>
        <taxon>Nectriaceae</taxon>
        <taxon>Fusarium</taxon>
        <taxon>Fusarium oxysporum species complex</taxon>
    </lineage>
</organism>
<dbReference type="AlphaFoldDB" id="W9I9M0"/>
<protein>
    <submittedName>
        <fullName evidence="3">Uncharacterized protein</fullName>
    </submittedName>
</protein>
<evidence type="ECO:0000313" key="4">
    <source>
        <dbReference type="Proteomes" id="UP000030753"/>
    </source>
</evidence>
<dbReference type="HOGENOM" id="CLU_1214806_0_0_1"/>
<evidence type="ECO:0000256" key="1">
    <source>
        <dbReference type="SAM" id="MobiDB-lite"/>
    </source>
</evidence>
<name>W9I9M0_FUSOX</name>